<evidence type="ECO:0000313" key="5">
    <source>
        <dbReference type="Proteomes" id="UP000830671"/>
    </source>
</evidence>
<keyword evidence="3" id="KW-0687">Ribonucleoprotein</keyword>
<evidence type="ECO:0000256" key="2">
    <source>
        <dbReference type="ARBA" id="ARBA00022980"/>
    </source>
</evidence>
<gene>
    <name evidence="4" type="ORF">CLUP02_01546</name>
</gene>
<dbReference type="GeneID" id="73335596"/>
<reference evidence="4" key="1">
    <citation type="journal article" date="2021" name="Mol. Plant Microbe Interact.">
        <title>Complete Genome Sequence of the Plant-Pathogenic Fungus Colletotrichum lupini.</title>
        <authorList>
            <person name="Baroncelli R."/>
            <person name="Pensec F."/>
            <person name="Da Lio D."/>
            <person name="Boufleur T."/>
            <person name="Vicente I."/>
            <person name="Sarrocco S."/>
            <person name="Picot A."/>
            <person name="Baraldi E."/>
            <person name="Sukno S."/>
            <person name="Thon M."/>
            <person name="Le Floch G."/>
        </authorList>
    </citation>
    <scope>NUCLEOTIDE SEQUENCE</scope>
    <source>
        <strain evidence="4">IMI 504893</strain>
    </source>
</reference>
<dbReference type="FunFam" id="3.30.63.20:FF:000001">
    <property type="entry name" value="40S ribosomal protein S25"/>
    <property type="match status" value="1"/>
</dbReference>
<dbReference type="AlphaFoldDB" id="A0A9Q8SCU6"/>
<dbReference type="Pfam" id="PF03297">
    <property type="entry name" value="Ribosomal_S25"/>
    <property type="match status" value="1"/>
</dbReference>
<dbReference type="InterPro" id="IPR004977">
    <property type="entry name" value="Ribosomal_eS25"/>
</dbReference>
<dbReference type="RefSeq" id="XP_049136543.1">
    <property type="nucleotide sequence ID" value="XM_049280586.1"/>
</dbReference>
<dbReference type="PANTHER" id="PTHR12850">
    <property type="entry name" value="40S RIBOSOMAL PROTEIN S25"/>
    <property type="match status" value="1"/>
</dbReference>
<evidence type="ECO:0000256" key="3">
    <source>
        <dbReference type="ARBA" id="ARBA00023274"/>
    </source>
</evidence>
<name>A0A9Q8SCU6_9PEZI</name>
<protein>
    <submittedName>
        <fullName evidence="4">S25 ribosomal protein</fullName>
    </submittedName>
</protein>
<sequence length="259" mass="28947">MWWSWVEVVQVRKYAAEWVSIFASSLLENRDFGAQGTEPPRAFGPGSGPLRSFKAGKVDPPACNLLGLANPPTERPGGVVLEWHLFPQPHTIEIPTPDDLGAFGIPTDDITNQTKWYARETTPLLPSAGAKKQKKKVRRKPRVPINVTCRNIPQRYATLGRHCLSHPSTNRLTHRYRSKGKVKDKAQHAVILDKATSDKLYKDVQSYRLVTVAVLVDRLKINGSLARRCLADLEEKGIIKPVVQHSKMKIYTRAVGGTD</sequence>
<accession>A0A9Q8SCU6</accession>
<keyword evidence="2 4" id="KW-0689">Ribosomal protein</keyword>
<dbReference type="GO" id="GO:0005840">
    <property type="term" value="C:ribosome"/>
    <property type="evidence" value="ECO:0007669"/>
    <property type="project" value="UniProtKB-KW"/>
</dbReference>
<proteinExistence type="inferred from homology"/>
<evidence type="ECO:0000256" key="1">
    <source>
        <dbReference type="ARBA" id="ARBA00009106"/>
    </source>
</evidence>
<dbReference type="GO" id="GO:1990904">
    <property type="term" value="C:ribonucleoprotein complex"/>
    <property type="evidence" value="ECO:0007669"/>
    <property type="project" value="UniProtKB-KW"/>
</dbReference>
<comment type="similarity">
    <text evidence="1">Belongs to the eukaryotic ribosomal protein eS25 family.</text>
</comment>
<dbReference type="EMBL" id="CP019471">
    <property type="protein sequence ID" value="UQC74894.1"/>
    <property type="molecule type" value="Genomic_DNA"/>
</dbReference>
<keyword evidence="5" id="KW-1185">Reference proteome</keyword>
<dbReference type="Gene3D" id="3.30.63.20">
    <property type="match status" value="1"/>
</dbReference>
<evidence type="ECO:0000313" key="4">
    <source>
        <dbReference type="EMBL" id="UQC74894.1"/>
    </source>
</evidence>
<dbReference type="KEGG" id="clup:CLUP02_01546"/>
<dbReference type="Proteomes" id="UP000830671">
    <property type="component" value="Chromosome 1"/>
</dbReference>
<organism evidence="4 5">
    <name type="scientific">Colletotrichum lupini</name>
    <dbReference type="NCBI Taxonomy" id="145971"/>
    <lineage>
        <taxon>Eukaryota</taxon>
        <taxon>Fungi</taxon>
        <taxon>Dikarya</taxon>
        <taxon>Ascomycota</taxon>
        <taxon>Pezizomycotina</taxon>
        <taxon>Sordariomycetes</taxon>
        <taxon>Hypocreomycetidae</taxon>
        <taxon>Glomerellales</taxon>
        <taxon>Glomerellaceae</taxon>
        <taxon>Colletotrichum</taxon>
        <taxon>Colletotrichum acutatum species complex</taxon>
    </lineage>
</organism>